<dbReference type="SUPFAM" id="SSF55961">
    <property type="entry name" value="Bet v1-like"/>
    <property type="match status" value="1"/>
</dbReference>
<dbReference type="EMBL" id="JAECZO010000007">
    <property type="protein sequence ID" value="KAK7200616.1"/>
    <property type="molecule type" value="Genomic_DNA"/>
</dbReference>
<reference evidence="1 2" key="1">
    <citation type="journal article" date="2021" name="MBio">
        <title>A New Model Trypanosomatid, Novymonas esmeraldas: Genomic Perception of Its 'Candidatus Pandoraea novymonadis' Endosymbiont.</title>
        <authorList>
            <person name="Zakharova A."/>
            <person name="Saura A."/>
            <person name="Butenko A."/>
            <person name="Podesvova L."/>
            <person name="Warmusova S."/>
            <person name="Kostygov A.Y."/>
            <person name="Nenarokova A."/>
            <person name="Lukes J."/>
            <person name="Opperdoes F.R."/>
            <person name="Yurchenko V."/>
        </authorList>
    </citation>
    <scope>NUCLEOTIDE SEQUENCE [LARGE SCALE GENOMIC DNA]</scope>
    <source>
        <strain evidence="1 2">E262AT.01</strain>
    </source>
</reference>
<dbReference type="AlphaFoldDB" id="A0AAW0F4P6"/>
<evidence type="ECO:0000313" key="2">
    <source>
        <dbReference type="Proteomes" id="UP001430356"/>
    </source>
</evidence>
<dbReference type="PANTHER" id="PTHR34560">
    <property type="entry name" value="POLYKETIDE CYCLASE/DEHYDRASE/LIPID TRANSPORT SUPERFAMILY PROTEIN"/>
    <property type="match status" value="1"/>
</dbReference>
<comment type="caution">
    <text evidence="1">The sequence shown here is derived from an EMBL/GenBank/DDBJ whole genome shotgun (WGS) entry which is preliminary data.</text>
</comment>
<gene>
    <name evidence="1" type="ORF">NESM_000117800</name>
</gene>
<proteinExistence type="predicted"/>
<name>A0AAW0F4P6_9TRYP</name>
<keyword evidence="2" id="KW-1185">Reference proteome</keyword>
<protein>
    <recommendedName>
        <fullName evidence="3">START domain-containing protein</fullName>
    </recommendedName>
</protein>
<sequence length="400" mass="44310">MPASSSSPAPSPRPPAATAIDSAAFDSLVRFLPADLRGLAETHVAEACELHVKDRHFDAVRKVEVVLHACRRALLRNAPPLVEPPAASAVRPAAAAAPPGEVRCLPTALAIALVLRFLETSELYQVSCARARICDDLTRDIRNDAGWRLVSDHGDGDGTYYRFDDANNAHYFKVRGTVAVSVLYVCSILMELDLYSQWFPFCRTSLSQGEVSRFFRSAYMLVGAPWPFASRDVFMLGMGVDDLEDRDRILIVAHSVPFAGDAPRKTTSSTPALASSQLPPGVVAPARAKGSVVCDIIYTGFEIKMISPTETRLSFLISVDPKVPNIPQSALNWMSGKVMWQMLISMQTAAQKAMRPDSKYYQRRRQRPDVYELLRCRYNEMLRRKFPTAAYAAHALPEDY</sequence>
<evidence type="ECO:0008006" key="3">
    <source>
        <dbReference type="Google" id="ProtNLM"/>
    </source>
</evidence>
<organism evidence="1 2">
    <name type="scientific">Novymonas esmeraldas</name>
    <dbReference type="NCBI Taxonomy" id="1808958"/>
    <lineage>
        <taxon>Eukaryota</taxon>
        <taxon>Discoba</taxon>
        <taxon>Euglenozoa</taxon>
        <taxon>Kinetoplastea</taxon>
        <taxon>Metakinetoplastina</taxon>
        <taxon>Trypanosomatida</taxon>
        <taxon>Trypanosomatidae</taxon>
        <taxon>Novymonas</taxon>
    </lineage>
</organism>
<accession>A0AAW0F4P6</accession>
<dbReference type="Gene3D" id="3.30.530.20">
    <property type="match status" value="1"/>
</dbReference>
<dbReference type="PANTHER" id="PTHR34560:SF1">
    <property type="entry name" value="START DOMAIN-CONTAINING PROTEIN"/>
    <property type="match status" value="1"/>
</dbReference>
<evidence type="ECO:0000313" key="1">
    <source>
        <dbReference type="EMBL" id="KAK7200616.1"/>
    </source>
</evidence>
<dbReference type="InterPro" id="IPR023393">
    <property type="entry name" value="START-like_dom_sf"/>
</dbReference>
<dbReference type="Proteomes" id="UP001430356">
    <property type="component" value="Unassembled WGS sequence"/>
</dbReference>